<protein>
    <submittedName>
        <fullName evidence="2">Uncharacterized protein</fullName>
    </submittedName>
</protein>
<feature type="region of interest" description="Disordered" evidence="1">
    <location>
        <begin position="23"/>
        <end position="47"/>
    </location>
</feature>
<accession>A0A067KVG2</accession>
<dbReference type="EMBL" id="KK914469">
    <property type="protein sequence ID" value="KDP35839.1"/>
    <property type="molecule type" value="Genomic_DNA"/>
</dbReference>
<evidence type="ECO:0000256" key="1">
    <source>
        <dbReference type="SAM" id="MobiDB-lite"/>
    </source>
</evidence>
<evidence type="ECO:0000313" key="2">
    <source>
        <dbReference type="EMBL" id="KDP35839.1"/>
    </source>
</evidence>
<proteinExistence type="predicted"/>
<reference evidence="2 3" key="1">
    <citation type="journal article" date="2014" name="PLoS ONE">
        <title>Global Analysis of Gene Expression Profiles in Physic Nut (Jatropha curcas L.) Seedlings Exposed to Salt Stress.</title>
        <authorList>
            <person name="Zhang L."/>
            <person name="Zhang C."/>
            <person name="Wu P."/>
            <person name="Chen Y."/>
            <person name="Li M."/>
            <person name="Jiang H."/>
            <person name="Wu G."/>
        </authorList>
    </citation>
    <scope>NUCLEOTIDE SEQUENCE [LARGE SCALE GENOMIC DNA]</scope>
    <source>
        <strain evidence="3">cv. GZQX0401</strain>
        <tissue evidence="2">Young leaves</tissue>
    </source>
</reference>
<name>A0A067KVG2_JATCU</name>
<dbReference type="AlphaFoldDB" id="A0A067KVG2"/>
<gene>
    <name evidence="2" type="ORF">JCGZ_10320</name>
</gene>
<dbReference type="Proteomes" id="UP000027138">
    <property type="component" value="Unassembled WGS sequence"/>
</dbReference>
<evidence type="ECO:0000313" key="3">
    <source>
        <dbReference type="Proteomes" id="UP000027138"/>
    </source>
</evidence>
<keyword evidence="3" id="KW-1185">Reference proteome</keyword>
<organism evidence="2 3">
    <name type="scientific">Jatropha curcas</name>
    <name type="common">Barbados nut</name>
    <dbReference type="NCBI Taxonomy" id="180498"/>
    <lineage>
        <taxon>Eukaryota</taxon>
        <taxon>Viridiplantae</taxon>
        <taxon>Streptophyta</taxon>
        <taxon>Embryophyta</taxon>
        <taxon>Tracheophyta</taxon>
        <taxon>Spermatophyta</taxon>
        <taxon>Magnoliopsida</taxon>
        <taxon>eudicotyledons</taxon>
        <taxon>Gunneridae</taxon>
        <taxon>Pentapetalae</taxon>
        <taxon>rosids</taxon>
        <taxon>fabids</taxon>
        <taxon>Malpighiales</taxon>
        <taxon>Euphorbiaceae</taxon>
        <taxon>Crotonoideae</taxon>
        <taxon>Jatropheae</taxon>
        <taxon>Jatropha</taxon>
    </lineage>
</organism>
<sequence>MSKKGQVSMKCSTCGAIGHNKRLHAPLDPPYRAAKRRRKGNKSTTAVEKTSTHFIATSASGAVTSVKCLIPVLSVLNNLAKE</sequence>